<dbReference type="SUPFAM" id="SSF56112">
    <property type="entry name" value="Protein kinase-like (PK-like)"/>
    <property type="match status" value="1"/>
</dbReference>
<evidence type="ECO:0000259" key="1">
    <source>
        <dbReference type="Pfam" id="PF01636"/>
    </source>
</evidence>
<feature type="domain" description="Aminoglycoside phosphotransferase" evidence="1">
    <location>
        <begin position="23"/>
        <end position="223"/>
    </location>
</feature>
<reference evidence="2" key="1">
    <citation type="submission" date="2021-12" db="EMBL/GenBank/DDBJ databases">
        <authorList>
            <person name="Rodrigo-Torres L."/>
            <person name="Arahal R. D."/>
            <person name="Lucena T."/>
        </authorList>
    </citation>
    <scope>NUCLEOTIDE SEQUENCE</scope>
    <source>
        <strain evidence="2">CECT 8267</strain>
    </source>
</reference>
<dbReference type="RefSeq" id="WP_237445222.1">
    <property type="nucleotide sequence ID" value="NZ_CAKLPX010000003.1"/>
</dbReference>
<dbReference type="PANTHER" id="PTHR22603">
    <property type="entry name" value="CHOLINE/ETHANOALAMINE KINASE"/>
    <property type="match status" value="1"/>
</dbReference>
<dbReference type="CDD" id="cd05151">
    <property type="entry name" value="ChoK-like"/>
    <property type="match status" value="1"/>
</dbReference>
<dbReference type="GO" id="GO:0019165">
    <property type="term" value="F:thiamine kinase activity"/>
    <property type="evidence" value="ECO:0007669"/>
    <property type="project" value="UniProtKB-EC"/>
</dbReference>
<dbReference type="InterPro" id="IPR002575">
    <property type="entry name" value="Aminoglycoside_PTrfase"/>
</dbReference>
<proteinExistence type="predicted"/>
<dbReference type="EMBL" id="CAKLPX010000003">
    <property type="protein sequence ID" value="CAH0992539.1"/>
    <property type="molecule type" value="Genomic_DNA"/>
</dbReference>
<dbReference type="Pfam" id="PF01636">
    <property type="entry name" value="APH"/>
    <property type="match status" value="1"/>
</dbReference>
<dbReference type="Gene3D" id="3.30.200.20">
    <property type="entry name" value="Phosphorylase Kinase, domain 1"/>
    <property type="match status" value="1"/>
</dbReference>
<keyword evidence="2" id="KW-0808">Transferase</keyword>
<keyword evidence="2" id="KW-0418">Kinase</keyword>
<sequence>MGESLLQGWQHWPLGLTEPPKILRELSGGLTNRSILFEACGQRFVLRRNAPNAEALGIDRWREQKILSVVSEAGIAPTVHYCAPDEGVLITAFIDGEHWPAASVKEAGKREQLLDLVAQVHALNIDLPTRNYRDYIETYWRQIEAAALVVPAELRETRALLLARLDGLQGNFEPVLCHHDLVPANVVAGTDGLALLDWEYAAVGWKAFDEAVLVAEWGISEDMLSSDGELAVELYGYICALWRLLQGGESE</sequence>
<comment type="caution">
    <text evidence="2">The sequence shown here is derived from an EMBL/GenBank/DDBJ whole genome shotgun (WGS) entry which is preliminary data.</text>
</comment>
<dbReference type="Proteomes" id="UP000838100">
    <property type="component" value="Unassembled WGS sequence"/>
</dbReference>
<protein>
    <submittedName>
        <fullName evidence="2">Thiamine kinase</fullName>
        <ecNumber evidence="2">2.7.1.89</ecNumber>
    </submittedName>
</protein>
<dbReference type="Gene3D" id="3.90.1200.10">
    <property type="match status" value="1"/>
</dbReference>
<evidence type="ECO:0000313" key="3">
    <source>
        <dbReference type="Proteomes" id="UP000838100"/>
    </source>
</evidence>
<dbReference type="PANTHER" id="PTHR22603:SF66">
    <property type="entry name" value="ETHANOLAMINE KINASE"/>
    <property type="match status" value="1"/>
</dbReference>
<evidence type="ECO:0000313" key="2">
    <source>
        <dbReference type="EMBL" id="CAH0992539.1"/>
    </source>
</evidence>
<organism evidence="2 3">
    <name type="scientific">Sinobacterium norvegicum</name>
    <dbReference type="NCBI Taxonomy" id="1641715"/>
    <lineage>
        <taxon>Bacteria</taxon>
        <taxon>Pseudomonadati</taxon>
        <taxon>Pseudomonadota</taxon>
        <taxon>Gammaproteobacteria</taxon>
        <taxon>Cellvibrionales</taxon>
        <taxon>Spongiibacteraceae</taxon>
        <taxon>Sinobacterium</taxon>
    </lineage>
</organism>
<keyword evidence="3" id="KW-1185">Reference proteome</keyword>
<dbReference type="EC" id="2.7.1.89" evidence="2"/>
<accession>A0ABM9AH60</accession>
<dbReference type="InterPro" id="IPR011009">
    <property type="entry name" value="Kinase-like_dom_sf"/>
</dbReference>
<name>A0ABM9AH60_9GAMM</name>
<gene>
    <name evidence="2" type="primary">thiK</name>
    <name evidence="2" type="ORF">SIN8267_02672</name>
</gene>